<keyword evidence="6 15" id="KW-0436">Ligase</keyword>
<dbReference type="Pfam" id="PF03147">
    <property type="entry name" value="FDX-ACB"/>
    <property type="match status" value="1"/>
</dbReference>
<keyword evidence="7 15" id="KW-0479">Metal-binding</keyword>
<evidence type="ECO:0000256" key="14">
    <source>
        <dbReference type="ARBA" id="ARBA00049255"/>
    </source>
</evidence>
<evidence type="ECO:0000256" key="13">
    <source>
        <dbReference type="ARBA" id="ARBA00023146"/>
    </source>
</evidence>
<dbReference type="InterPro" id="IPR045864">
    <property type="entry name" value="aa-tRNA-synth_II/BPL/LPL"/>
</dbReference>
<dbReference type="SUPFAM" id="SSF55681">
    <property type="entry name" value="Class II aaRS and biotin synthetases"/>
    <property type="match status" value="1"/>
</dbReference>
<evidence type="ECO:0000256" key="1">
    <source>
        <dbReference type="ARBA" id="ARBA00004496"/>
    </source>
</evidence>
<dbReference type="InterPro" id="IPR005146">
    <property type="entry name" value="B3/B4_tRNA-bd"/>
</dbReference>
<dbReference type="Gene3D" id="3.50.40.10">
    <property type="entry name" value="Phenylalanyl-trna Synthetase, Chain B, domain 3"/>
    <property type="match status" value="1"/>
</dbReference>
<dbReference type="SMART" id="SM00873">
    <property type="entry name" value="B3_4"/>
    <property type="match status" value="1"/>
</dbReference>
<feature type="domain" description="B5" evidence="19">
    <location>
        <begin position="409"/>
        <end position="484"/>
    </location>
</feature>
<name>A0A5C0UI60_9RICK</name>
<keyword evidence="12 15" id="KW-0648">Protein biosynthesis</keyword>
<dbReference type="GO" id="GO:0000049">
    <property type="term" value="F:tRNA binding"/>
    <property type="evidence" value="ECO:0007669"/>
    <property type="project" value="UniProtKB-UniRule"/>
</dbReference>
<evidence type="ECO:0000313" key="20">
    <source>
        <dbReference type="EMBL" id="QEK39457.1"/>
    </source>
</evidence>
<dbReference type="KEGG" id="snay:FZC37_00680"/>
<dbReference type="EMBL" id="CP043312">
    <property type="protein sequence ID" value="QEK39457.1"/>
    <property type="molecule type" value="Genomic_DNA"/>
</dbReference>
<evidence type="ECO:0000256" key="10">
    <source>
        <dbReference type="ARBA" id="ARBA00022842"/>
    </source>
</evidence>
<evidence type="ECO:0000256" key="7">
    <source>
        <dbReference type="ARBA" id="ARBA00022723"/>
    </source>
</evidence>
<dbReference type="SUPFAM" id="SSF46955">
    <property type="entry name" value="Putative DNA-binding domain"/>
    <property type="match status" value="1"/>
</dbReference>
<dbReference type="SUPFAM" id="SSF56037">
    <property type="entry name" value="PheT/TilS domain"/>
    <property type="match status" value="1"/>
</dbReference>
<feature type="binding site" evidence="15">
    <location>
        <position position="468"/>
    </location>
    <ligand>
        <name>Mg(2+)</name>
        <dbReference type="ChEBI" id="CHEBI:18420"/>
        <note>shared with alpha subunit</note>
    </ligand>
</feature>
<dbReference type="InterPro" id="IPR041616">
    <property type="entry name" value="PheRS_beta_core"/>
</dbReference>
<dbReference type="GO" id="GO:0009328">
    <property type="term" value="C:phenylalanine-tRNA ligase complex"/>
    <property type="evidence" value="ECO:0007669"/>
    <property type="project" value="TreeGrafter"/>
</dbReference>
<dbReference type="GO" id="GO:0005524">
    <property type="term" value="F:ATP binding"/>
    <property type="evidence" value="ECO:0007669"/>
    <property type="project" value="UniProtKB-UniRule"/>
</dbReference>
<dbReference type="InterPro" id="IPR036690">
    <property type="entry name" value="Fdx_antiC-bd_sf"/>
</dbReference>
<dbReference type="Pfam" id="PF17759">
    <property type="entry name" value="tRNA_synthFbeta"/>
    <property type="match status" value="1"/>
</dbReference>
<comment type="similarity">
    <text evidence="2 15">Belongs to the phenylalanyl-tRNA synthetase beta subunit family. Type 1 subfamily.</text>
</comment>
<dbReference type="Gene3D" id="3.30.930.10">
    <property type="entry name" value="Bira Bifunctional Protein, Domain 2"/>
    <property type="match status" value="1"/>
</dbReference>
<feature type="binding site" evidence="15">
    <location>
        <position position="472"/>
    </location>
    <ligand>
        <name>Mg(2+)</name>
        <dbReference type="ChEBI" id="CHEBI:18420"/>
        <note>shared with alpha subunit</note>
    </ligand>
</feature>
<keyword evidence="11 16" id="KW-0694">RNA-binding</keyword>
<dbReference type="RefSeq" id="WP_148951818.1">
    <property type="nucleotide sequence ID" value="NZ_CP043312.1"/>
</dbReference>
<dbReference type="Gene3D" id="3.30.70.380">
    <property type="entry name" value="Ferrodoxin-fold anticodon-binding domain"/>
    <property type="match status" value="1"/>
</dbReference>
<sequence length="794" mass="88383">MIIPLSWLKDFISIDPTTDPEHISKTLTNIGLEVENVNHTSNALKNFLICRVLETYPHPNASKLHICTVDIGKQDPVQVICGAKNVKAGLKSIFAPIGTTIPASDIIISQASIRGISSYGMLCSASELKIETDTISNADTDNNSIVELTEQEEIGMALTDYHELDDTIFDVSVTVNRGDCLSMLGIARELSASGIGELKPVSFPSIDIRNTPVHSLDVQAPDKCQFFSIHYIQNIQKKTTPIYIRQRLSKIGVKRVNAAVDLVNYVVHAFGHPMHVYDADKIGKKLSVKTRAGKIDALDGMQYEVTSSDISVISDEQIISLAGIIGSEDSKVTENTTNIILESGIFDPIRVSQTGNRLNLHTEARHRFERQVDTEMPLKAASVVASQISLICEGEIHSQVQVSSNVEKNICISARSLSADIKKIANISIKDKEVNLILRSLGYHLTKTSNETLITAPSWRHDVLCDRDVIADVIRIKGLQHIPVLHIPQNNIQHDTSELSIKKFLTSLGYNETISWSFISKEEAFQFCSNEKELVQVENPISDNLSYMRQSIVQSLLKVVEKNLERDAEQVSLFEIAPIFPNLEEEVTVISLMKCGLLTDSNPHIPDKNVDFFDVKGDLEALLKTMNIDLDTITWCTKECPQFLHPNRSANIMADEVKIGHIGELHPFLTQNIKVRVISSEIAMQKINKITSSKKYFVPSNYQQTIRDLAFTTALNNNLGAIPKAIKNINPLLITDVKIFDIFSGPPLEEGKKSFAIRIYLLPQDKTLDEQLIATIMSNVIDTLKKKFSSHLRS</sequence>
<dbReference type="EC" id="6.1.1.20" evidence="15"/>
<keyword evidence="9 15" id="KW-0067">ATP-binding</keyword>
<dbReference type="GO" id="GO:0000287">
    <property type="term" value="F:magnesium ion binding"/>
    <property type="evidence" value="ECO:0007669"/>
    <property type="project" value="UniProtKB-UniRule"/>
</dbReference>
<evidence type="ECO:0000259" key="18">
    <source>
        <dbReference type="PROSITE" id="PS51447"/>
    </source>
</evidence>
<dbReference type="PANTHER" id="PTHR10947">
    <property type="entry name" value="PHENYLALANYL-TRNA SYNTHETASE BETA CHAIN AND LEUCINE-RICH REPEAT-CONTAINING PROTEIN 47"/>
    <property type="match status" value="1"/>
</dbReference>
<dbReference type="NCBIfam" id="TIGR00472">
    <property type="entry name" value="pheT_bact"/>
    <property type="match status" value="1"/>
</dbReference>
<dbReference type="InterPro" id="IPR045060">
    <property type="entry name" value="Phe-tRNA-ligase_IIc_bsu"/>
</dbReference>
<dbReference type="InterPro" id="IPR002547">
    <property type="entry name" value="tRNA-bd_dom"/>
</dbReference>
<dbReference type="InterPro" id="IPR012340">
    <property type="entry name" value="NA-bd_OB-fold"/>
</dbReference>
<dbReference type="HAMAP" id="MF_00283">
    <property type="entry name" value="Phe_tRNA_synth_beta1"/>
    <property type="match status" value="1"/>
</dbReference>
<comment type="subcellular location">
    <subcellularLocation>
        <location evidence="1 15">Cytoplasm</location>
    </subcellularLocation>
</comment>
<dbReference type="CDD" id="cd00769">
    <property type="entry name" value="PheRS_beta_core"/>
    <property type="match status" value="1"/>
</dbReference>
<feature type="domain" description="FDX-ACB" evidence="18">
    <location>
        <begin position="700"/>
        <end position="793"/>
    </location>
</feature>
<dbReference type="PROSITE" id="PS51483">
    <property type="entry name" value="B5"/>
    <property type="match status" value="1"/>
</dbReference>
<dbReference type="InterPro" id="IPR009061">
    <property type="entry name" value="DNA-bd_dom_put_sf"/>
</dbReference>
<comment type="subunit">
    <text evidence="3 15">Tetramer of two alpha and two beta subunits.</text>
</comment>
<evidence type="ECO:0000256" key="8">
    <source>
        <dbReference type="ARBA" id="ARBA00022741"/>
    </source>
</evidence>
<dbReference type="PROSITE" id="PS50886">
    <property type="entry name" value="TRBD"/>
    <property type="match status" value="1"/>
</dbReference>
<comment type="catalytic activity">
    <reaction evidence="14 15">
        <text>tRNA(Phe) + L-phenylalanine + ATP = L-phenylalanyl-tRNA(Phe) + AMP + diphosphate + H(+)</text>
        <dbReference type="Rhea" id="RHEA:19413"/>
        <dbReference type="Rhea" id="RHEA-COMP:9668"/>
        <dbReference type="Rhea" id="RHEA-COMP:9699"/>
        <dbReference type="ChEBI" id="CHEBI:15378"/>
        <dbReference type="ChEBI" id="CHEBI:30616"/>
        <dbReference type="ChEBI" id="CHEBI:33019"/>
        <dbReference type="ChEBI" id="CHEBI:58095"/>
        <dbReference type="ChEBI" id="CHEBI:78442"/>
        <dbReference type="ChEBI" id="CHEBI:78531"/>
        <dbReference type="ChEBI" id="CHEBI:456215"/>
        <dbReference type="EC" id="6.1.1.20"/>
    </reaction>
</comment>
<evidence type="ECO:0000256" key="5">
    <source>
        <dbReference type="ARBA" id="ARBA00022555"/>
    </source>
</evidence>
<gene>
    <name evidence="15" type="primary">pheT</name>
    <name evidence="20" type="ORF">FZC37_00680</name>
</gene>
<comment type="cofactor">
    <cofactor evidence="15">
        <name>Mg(2+)</name>
        <dbReference type="ChEBI" id="CHEBI:18420"/>
    </cofactor>
    <text evidence="15">Binds 2 magnesium ions per tetramer.</text>
</comment>
<evidence type="ECO:0000256" key="6">
    <source>
        <dbReference type="ARBA" id="ARBA00022598"/>
    </source>
</evidence>
<evidence type="ECO:0000256" key="12">
    <source>
        <dbReference type="ARBA" id="ARBA00022917"/>
    </source>
</evidence>
<feature type="binding site" evidence="15">
    <location>
        <position position="462"/>
    </location>
    <ligand>
        <name>Mg(2+)</name>
        <dbReference type="ChEBI" id="CHEBI:18420"/>
        <note>shared with alpha subunit</note>
    </ligand>
</feature>
<proteinExistence type="inferred from homology"/>
<dbReference type="SUPFAM" id="SSF50249">
    <property type="entry name" value="Nucleic acid-binding proteins"/>
    <property type="match status" value="1"/>
</dbReference>
<dbReference type="SMART" id="SM00896">
    <property type="entry name" value="FDX-ACB"/>
    <property type="match status" value="1"/>
</dbReference>
<evidence type="ECO:0000256" key="15">
    <source>
        <dbReference type="HAMAP-Rule" id="MF_00283"/>
    </source>
</evidence>
<keyword evidence="4 15" id="KW-0963">Cytoplasm</keyword>
<dbReference type="AlphaFoldDB" id="A0A5C0UI60"/>
<organism evidence="20 21">
    <name type="scientific">Candidatus Sneabacter namystus</name>
    <dbReference type="NCBI Taxonomy" id="2601646"/>
    <lineage>
        <taxon>Bacteria</taxon>
        <taxon>Pseudomonadati</taxon>
        <taxon>Pseudomonadota</taxon>
        <taxon>Alphaproteobacteria</taxon>
        <taxon>Rickettsiales</taxon>
        <taxon>Rickettsiaceae</taxon>
        <taxon>Rickettsieae</taxon>
        <taxon>Candidatus Sneabacter</taxon>
    </lineage>
</organism>
<evidence type="ECO:0000259" key="17">
    <source>
        <dbReference type="PROSITE" id="PS50886"/>
    </source>
</evidence>
<dbReference type="PANTHER" id="PTHR10947:SF0">
    <property type="entry name" value="PHENYLALANINE--TRNA LIGASE BETA SUBUNIT"/>
    <property type="match status" value="1"/>
</dbReference>
<evidence type="ECO:0000256" key="2">
    <source>
        <dbReference type="ARBA" id="ARBA00008653"/>
    </source>
</evidence>
<dbReference type="InterPro" id="IPR005147">
    <property type="entry name" value="tRNA_synthase_B5-dom"/>
</dbReference>
<keyword evidence="5 16" id="KW-0820">tRNA-binding</keyword>
<evidence type="ECO:0000256" key="11">
    <source>
        <dbReference type="ARBA" id="ARBA00022884"/>
    </source>
</evidence>
<evidence type="ECO:0000256" key="3">
    <source>
        <dbReference type="ARBA" id="ARBA00011209"/>
    </source>
</evidence>
<dbReference type="PROSITE" id="PS51447">
    <property type="entry name" value="FDX_ACB"/>
    <property type="match status" value="1"/>
</dbReference>
<reference evidence="20 21" key="1">
    <citation type="submission" date="2019-08" db="EMBL/GenBank/DDBJ databases">
        <title>Highly reduced genomes of protist endosymbionts show evolutionary convergence.</title>
        <authorList>
            <person name="George E."/>
            <person name="Husnik F."/>
            <person name="Tashyreva D."/>
            <person name="Prokopchuk G."/>
            <person name="Horak A."/>
            <person name="Kwong W.K."/>
            <person name="Lukes J."/>
            <person name="Keeling P.J."/>
        </authorList>
    </citation>
    <scope>NUCLEOTIDE SEQUENCE [LARGE SCALE GENOMIC DNA]</scope>
    <source>
        <strain evidence="20">1621</strain>
    </source>
</reference>
<comment type="caution">
    <text evidence="15">Lacks conserved residue(s) required for the propagation of feature annotation.</text>
</comment>
<evidence type="ECO:0000256" key="16">
    <source>
        <dbReference type="PROSITE-ProRule" id="PRU00209"/>
    </source>
</evidence>
<dbReference type="Pfam" id="PF03484">
    <property type="entry name" value="B5"/>
    <property type="match status" value="1"/>
</dbReference>
<dbReference type="Gene3D" id="3.30.56.10">
    <property type="match status" value="2"/>
</dbReference>
<protein>
    <recommendedName>
        <fullName evidence="15">Phenylalanine--tRNA ligase beta subunit</fullName>
        <ecNumber evidence="15">6.1.1.20</ecNumber>
    </recommendedName>
    <alternativeName>
        <fullName evidence="15">Phenylalanyl-tRNA synthetase beta subunit</fullName>
        <shortName evidence="15">PheRS</shortName>
    </alternativeName>
</protein>
<dbReference type="InterPro" id="IPR005121">
    <property type="entry name" value="Fdx_antiC-bd"/>
</dbReference>
<dbReference type="GO" id="GO:0004826">
    <property type="term" value="F:phenylalanine-tRNA ligase activity"/>
    <property type="evidence" value="ECO:0007669"/>
    <property type="project" value="UniProtKB-UniRule"/>
</dbReference>
<keyword evidence="10 15" id="KW-0460">Magnesium</keyword>
<dbReference type="InterPro" id="IPR020825">
    <property type="entry name" value="Phe-tRNA_synthase-like_B3/B4"/>
</dbReference>
<dbReference type="NCBIfam" id="NF045760">
    <property type="entry name" value="YtpR"/>
    <property type="match status" value="1"/>
</dbReference>
<keyword evidence="13 15" id="KW-0030">Aminoacyl-tRNA synthetase</keyword>
<evidence type="ECO:0000259" key="19">
    <source>
        <dbReference type="PROSITE" id="PS51483"/>
    </source>
</evidence>
<dbReference type="GO" id="GO:0006432">
    <property type="term" value="P:phenylalanyl-tRNA aminoacylation"/>
    <property type="evidence" value="ECO:0007669"/>
    <property type="project" value="UniProtKB-UniRule"/>
</dbReference>
<dbReference type="Pfam" id="PF03483">
    <property type="entry name" value="B3_4"/>
    <property type="match status" value="1"/>
</dbReference>
<accession>A0A5C0UI60</accession>
<keyword evidence="21" id="KW-1185">Reference proteome</keyword>
<dbReference type="InterPro" id="IPR004532">
    <property type="entry name" value="Phe-tRNA-ligase_IIc_bsu_bact"/>
</dbReference>
<keyword evidence="8 15" id="KW-0547">Nucleotide-binding</keyword>
<dbReference type="InterPro" id="IPR033714">
    <property type="entry name" value="tRNA_bind_bactPheRS"/>
</dbReference>
<evidence type="ECO:0000256" key="9">
    <source>
        <dbReference type="ARBA" id="ARBA00022840"/>
    </source>
</evidence>
<dbReference type="SUPFAM" id="SSF54991">
    <property type="entry name" value="Anticodon-binding domain of PheRS"/>
    <property type="match status" value="1"/>
</dbReference>
<feature type="domain" description="TRNA-binding" evidence="17">
    <location>
        <begin position="41"/>
        <end position="159"/>
    </location>
</feature>
<dbReference type="SMART" id="SM00874">
    <property type="entry name" value="B5"/>
    <property type="match status" value="1"/>
</dbReference>
<dbReference type="OrthoDB" id="9805455at2"/>
<evidence type="ECO:0000313" key="21">
    <source>
        <dbReference type="Proteomes" id="UP000323844"/>
    </source>
</evidence>
<dbReference type="Proteomes" id="UP000323844">
    <property type="component" value="Chromosome"/>
</dbReference>
<evidence type="ECO:0000256" key="4">
    <source>
        <dbReference type="ARBA" id="ARBA00022490"/>
    </source>
</evidence>
<dbReference type="Pfam" id="PF01588">
    <property type="entry name" value="tRNA_bind"/>
    <property type="match status" value="1"/>
</dbReference>
<dbReference type="Gene3D" id="2.40.50.140">
    <property type="entry name" value="Nucleic acid-binding proteins"/>
    <property type="match status" value="1"/>
</dbReference>
<dbReference type="CDD" id="cd02796">
    <property type="entry name" value="tRNA_bind_bactPheRS"/>
    <property type="match status" value="1"/>
</dbReference>